<dbReference type="STRING" id="3818.A0A444YF58"/>
<evidence type="ECO:0000313" key="2">
    <source>
        <dbReference type="EMBL" id="RYR00565.1"/>
    </source>
</evidence>
<keyword evidence="3" id="KW-1185">Reference proteome</keyword>
<dbReference type="InterPro" id="IPR044824">
    <property type="entry name" value="MAIN-like"/>
</dbReference>
<protein>
    <recommendedName>
        <fullName evidence="1">Aminotransferase-like plant mobile domain-containing protein</fullName>
    </recommendedName>
</protein>
<dbReference type="Gramene" id="arahy.Tifrunner.gnm2.ann2.Ah17g035300.1">
    <property type="protein sequence ID" value="arahy.Tifrunner.gnm2.ann2.Ah17g035300.1-CDS-1"/>
    <property type="gene ID" value="arahy.Tifrunner.gnm2.ann2.Ah17g035300"/>
</dbReference>
<dbReference type="AlphaFoldDB" id="A0A444YF58"/>
<organism evidence="2 3">
    <name type="scientific">Arachis hypogaea</name>
    <name type="common">Peanut</name>
    <dbReference type="NCBI Taxonomy" id="3818"/>
    <lineage>
        <taxon>Eukaryota</taxon>
        <taxon>Viridiplantae</taxon>
        <taxon>Streptophyta</taxon>
        <taxon>Embryophyta</taxon>
        <taxon>Tracheophyta</taxon>
        <taxon>Spermatophyta</taxon>
        <taxon>Magnoliopsida</taxon>
        <taxon>eudicotyledons</taxon>
        <taxon>Gunneridae</taxon>
        <taxon>Pentapetalae</taxon>
        <taxon>rosids</taxon>
        <taxon>fabids</taxon>
        <taxon>Fabales</taxon>
        <taxon>Fabaceae</taxon>
        <taxon>Papilionoideae</taxon>
        <taxon>50 kb inversion clade</taxon>
        <taxon>dalbergioids sensu lato</taxon>
        <taxon>Dalbergieae</taxon>
        <taxon>Pterocarpus clade</taxon>
        <taxon>Arachis</taxon>
    </lineage>
</organism>
<gene>
    <name evidence="2" type="ORF">Ahy_B07g088686</name>
</gene>
<reference evidence="2 3" key="1">
    <citation type="submission" date="2019-01" db="EMBL/GenBank/DDBJ databases">
        <title>Sequencing of cultivated peanut Arachis hypogaea provides insights into genome evolution and oil improvement.</title>
        <authorList>
            <person name="Chen X."/>
        </authorList>
    </citation>
    <scope>NUCLEOTIDE SEQUENCE [LARGE SCALE GENOMIC DNA]</scope>
    <source>
        <strain evidence="3">cv. Fuhuasheng</strain>
        <tissue evidence="2">Leaves</tissue>
    </source>
</reference>
<feature type="domain" description="Aminotransferase-like plant mobile" evidence="1">
    <location>
        <begin position="95"/>
        <end position="439"/>
    </location>
</feature>
<evidence type="ECO:0000313" key="3">
    <source>
        <dbReference type="Proteomes" id="UP000289738"/>
    </source>
</evidence>
<name>A0A444YF58_ARAHY</name>
<dbReference type="GO" id="GO:0010073">
    <property type="term" value="P:meristem maintenance"/>
    <property type="evidence" value="ECO:0007669"/>
    <property type="project" value="InterPro"/>
</dbReference>
<dbReference type="Pfam" id="PF10536">
    <property type="entry name" value="PMD"/>
    <property type="match status" value="1"/>
</dbReference>
<dbReference type="EMBL" id="SDMP01000017">
    <property type="protein sequence ID" value="RYR00565.1"/>
    <property type="molecule type" value="Genomic_DNA"/>
</dbReference>
<dbReference type="InterPro" id="IPR019557">
    <property type="entry name" value="AminoTfrase-like_pln_mobile"/>
</dbReference>
<dbReference type="PANTHER" id="PTHR46033">
    <property type="entry name" value="PROTEIN MAIN-LIKE 2"/>
    <property type="match status" value="1"/>
</dbReference>
<comment type="caution">
    <text evidence="2">The sequence shown here is derived from an EMBL/GenBank/DDBJ whole genome shotgun (WGS) entry which is preliminary data.</text>
</comment>
<dbReference type="PANTHER" id="PTHR46033:SF83">
    <property type="entry name" value="PROTEIN MAINTENANCE OF MERISTEMS-LIKE"/>
    <property type="match status" value="1"/>
</dbReference>
<proteinExistence type="predicted"/>
<accession>A0A444YF58</accession>
<sequence>MVIEDSIRFCIFESLNTTMADEGGNNTVRVANFLKPCAKNTGEATRFPTVSAPPRNGEEVHPAVQFKGWKNPQRKWNDWIEIMAGKYGFMWNQTGICDAILSSMYKIQCNQSLILGIVEYWCIETNTFVFPWGEATITLEDVMVLGGFSVLGEPVNLPLTGDLVAMEAEMLRLSREMDGGKSRRDQRTWMNFFMEDGQSHDLEHVGFLSLWLSRFVFPSLPYEVIATRVFPIAIRLARGTKLALAPAVLAGIYESLRLLKQQVTSSSGESVKALGLFQLVQLWANERFSIFGSNCPIELKPGEPRAARWHGVISNANGCPISSALKFARSFQWRPYAADLKNCCFVSPYKDNEQFVHDASNSIDELRSFGKCLFANELVGLGGCIEKYMPYRVAMQFGFDQHLPGDFAVMNSNCRENFLFYVPSRSYKPCVSLEYLNWWRASKVNQEKKEDEINGMRLNFKDDEPSQIDRMKNVVGDFAGLLSDEKGRVKLAKGTLCNPLDVEDYACTIVGTLSHPIDVDKYM</sequence>
<evidence type="ECO:0000259" key="1">
    <source>
        <dbReference type="Pfam" id="PF10536"/>
    </source>
</evidence>
<dbReference type="Proteomes" id="UP000289738">
    <property type="component" value="Chromosome B07"/>
</dbReference>